<protein>
    <recommendedName>
        <fullName evidence="3">Exocyst subunit Exo70 family protein</fullName>
    </recommendedName>
</protein>
<comment type="similarity">
    <text evidence="1 3">Belongs to the EXO70 family.</text>
</comment>
<dbReference type="EMBL" id="JAYKXN010000004">
    <property type="protein sequence ID" value="KAK7294165.1"/>
    <property type="molecule type" value="Genomic_DNA"/>
</dbReference>
<sequence length="553" mass="64077">MENSPLDIIFRWHSEEARDKFIFDGDRRDVERYLQAVDEIQRYDDYSVIQMAMARLELEFRNILISHVDVLTISLTSPSCLMLMFEVEDEEKLTVPLDVINDLCCIAERMISSGYLGQCIEVYATARKSSVFDATFRRLEIDDVEWGKLNPRAMVLRWTEAFNFCVWSLFDEEKMLCKKIFNGVETFIAHACFLETVKPPIIHLLNVAETAGITLTSSPNDLFHILHLYTTLEYLQKPQNHPLFDCDSISVMAAEVLCRLAAAARETFSLFENNVFGDTSKVVVPNGEIHPLTTYVMNSLRLIFDSFQIIIYEQTLNKVIVSKPSSTPDMDFSDLEGVEEGKTPLQMHLIWIIEILKFKLDGKSKQYKDESLSHMFIMNNVHYIFRNVSESNKLREMVGDDYLNKLTMKTHQAATSYEMATWGRMLHCLREEGLYAKNGGVIKKTVFRKRIKAFNTMFDKVMRTQAVWLIQDSKLRKDLRKSILQKLIPAYESFVGRNDHNSVGLIKYSVRDLPAAVSDCFKGIPDSQHLGRRYQRWWQTVREKMHQLLPADS</sequence>
<keyword evidence="6" id="KW-1185">Reference proteome</keyword>
<evidence type="ECO:0000256" key="2">
    <source>
        <dbReference type="ARBA" id="ARBA00022448"/>
    </source>
</evidence>
<keyword evidence="3" id="KW-0268">Exocytosis</keyword>
<keyword evidence="2 3" id="KW-0813">Transport</keyword>
<dbReference type="Pfam" id="PF03081">
    <property type="entry name" value="Exo70_C"/>
    <property type="match status" value="1"/>
</dbReference>
<dbReference type="Proteomes" id="UP001359559">
    <property type="component" value="Unassembled WGS sequence"/>
</dbReference>
<evidence type="ECO:0000259" key="4">
    <source>
        <dbReference type="Pfam" id="PF03081"/>
    </source>
</evidence>
<evidence type="ECO:0000256" key="3">
    <source>
        <dbReference type="RuleBase" id="RU365026"/>
    </source>
</evidence>
<dbReference type="SUPFAM" id="SSF74788">
    <property type="entry name" value="Cullin repeat-like"/>
    <property type="match status" value="1"/>
</dbReference>
<dbReference type="Pfam" id="PF20669">
    <property type="entry name" value="Exo70_N"/>
    <property type="match status" value="1"/>
</dbReference>
<evidence type="ECO:0000256" key="1">
    <source>
        <dbReference type="ARBA" id="ARBA00006756"/>
    </source>
</evidence>
<dbReference type="GO" id="GO:0006887">
    <property type="term" value="P:exocytosis"/>
    <property type="evidence" value="ECO:0007669"/>
    <property type="project" value="UniProtKB-KW"/>
</dbReference>
<dbReference type="Gene3D" id="1.20.1280.170">
    <property type="entry name" value="Exocyst complex component Exo70"/>
    <property type="match status" value="1"/>
</dbReference>
<comment type="caution">
    <text evidence="5">The sequence shown here is derived from an EMBL/GenBank/DDBJ whole genome shotgun (WGS) entry which is preliminary data.</text>
</comment>
<organism evidence="5 6">
    <name type="scientific">Clitoria ternatea</name>
    <name type="common">Butterfly pea</name>
    <dbReference type="NCBI Taxonomy" id="43366"/>
    <lineage>
        <taxon>Eukaryota</taxon>
        <taxon>Viridiplantae</taxon>
        <taxon>Streptophyta</taxon>
        <taxon>Embryophyta</taxon>
        <taxon>Tracheophyta</taxon>
        <taxon>Spermatophyta</taxon>
        <taxon>Magnoliopsida</taxon>
        <taxon>eudicotyledons</taxon>
        <taxon>Gunneridae</taxon>
        <taxon>Pentapetalae</taxon>
        <taxon>rosids</taxon>
        <taxon>fabids</taxon>
        <taxon>Fabales</taxon>
        <taxon>Fabaceae</taxon>
        <taxon>Papilionoideae</taxon>
        <taxon>50 kb inversion clade</taxon>
        <taxon>NPAAA clade</taxon>
        <taxon>indigoferoid/millettioid clade</taxon>
        <taxon>Phaseoleae</taxon>
        <taxon>Clitoria</taxon>
    </lineage>
</organism>
<dbReference type="PANTHER" id="PTHR12542:SF7">
    <property type="entry name" value="EXOCYST SUBUNIT EXO70 FAMILY PROTEIN"/>
    <property type="match status" value="1"/>
</dbReference>
<dbReference type="InterPro" id="IPR004140">
    <property type="entry name" value="Exo70"/>
</dbReference>
<comment type="function">
    <text evidence="3">Component of the exocyst complex.</text>
</comment>
<name>A0AAN9J881_CLITE</name>
<evidence type="ECO:0000313" key="6">
    <source>
        <dbReference type="Proteomes" id="UP001359559"/>
    </source>
</evidence>
<feature type="domain" description="Exocyst complex subunit Exo70 C-terminal" evidence="4">
    <location>
        <begin position="157"/>
        <end position="518"/>
    </location>
</feature>
<reference evidence="5 6" key="1">
    <citation type="submission" date="2024-01" db="EMBL/GenBank/DDBJ databases">
        <title>The genomes of 5 underutilized Papilionoideae crops provide insights into root nodulation and disease resistance.</title>
        <authorList>
            <person name="Yuan L."/>
        </authorList>
    </citation>
    <scope>NUCLEOTIDE SEQUENCE [LARGE SCALE GENOMIC DNA]</scope>
    <source>
        <strain evidence="5">LY-2023</strain>
        <tissue evidence="5">Leaf</tissue>
    </source>
</reference>
<dbReference type="InterPro" id="IPR016159">
    <property type="entry name" value="Cullin_repeat-like_dom_sf"/>
</dbReference>
<dbReference type="InterPro" id="IPR046364">
    <property type="entry name" value="Exo70_C"/>
</dbReference>
<proteinExistence type="inferred from homology"/>
<dbReference type="GO" id="GO:0015031">
    <property type="term" value="P:protein transport"/>
    <property type="evidence" value="ECO:0007669"/>
    <property type="project" value="UniProtKB-KW"/>
</dbReference>
<dbReference type="AlphaFoldDB" id="A0AAN9J881"/>
<keyword evidence="3" id="KW-0653">Protein transport</keyword>
<dbReference type="PANTHER" id="PTHR12542">
    <property type="entry name" value="EXOCYST COMPLEX PROTEIN EXO70"/>
    <property type="match status" value="1"/>
</dbReference>
<dbReference type="GO" id="GO:0000145">
    <property type="term" value="C:exocyst"/>
    <property type="evidence" value="ECO:0007669"/>
    <property type="project" value="InterPro"/>
</dbReference>
<gene>
    <name evidence="5" type="ORF">RJT34_17049</name>
</gene>
<accession>A0AAN9J881</accession>
<dbReference type="GO" id="GO:0005546">
    <property type="term" value="F:phosphatidylinositol-4,5-bisphosphate binding"/>
    <property type="evidence" value="ECO:0007669"/>
    <property type="project" value="InterPro"/>
</dbReference>
<evidence type="ECO:0000313" key="5">
    <source>
        <dbReference type="EMBL" id="KAK7294165.1"/>
    </source>
</evidence>